<proteinExistence type="predicted"/>
<name>A0A7I7MV21_9MYCO</name>
<dbReference type="AlphaFoldDB" id="A0A7I7MV21"/>
<keyword evidence="2" id="KW-1185">Reference proteome</keyword>
<protein>
    <submittedName>
        <fullName evidence="1">Uncharacterized protein</fullName>
    </submittedName>
</protein>
<accession>A0A7I7MV21</accession>
<dbReference type="EMBL" id="AP022575">
    <property type="protein sequence ID" value="BBX76051.1"/>
    <property type="molecule type" value="Genomic_DNA"/>
</dbReference>
<sequence>MLIGASAVAVIAITALLVGVITDRAFVIYLSIGTCVVGLLLMVADAWARRRPGPDGPARPAVTGQAGVHHPHAVEFFDDDSLVDRELVRDERVLHSDTGPGEPDRSREEALETILYDHYPGAKRRRKTLPRANP</sequence>
<evidence type="ECO:0000313" key="1">
    <source>
        <dbReference type="EMBL" id="BBX76051.1"/>
    </source>
</evidence>
<evidence type="ECO:0000313" key="2">
    <source>
        <dbReference type="Proteomes" id="UP000467236"/>
    </source>
</evidence>
<organism evidence="1 2">
    <name type="scientific">Mycobacterium shinjukuense</name>
    <dbReference type="NCBI Taxonomy" id="398694"/>
    <lineage>
        <taxon>Bacteria</taxon>
        <taxon>Bacillati</taxon>
        <taxon>Actinomycetota</taxon>
        <taxon>Actinomycetes</taxon>
        <taxon>Mycobacteriales</taxon>
        <taxon>Mycobacteriaceae</taxon>
        <taxon>Mycobacterium</taxon>
    </lineage>
</organism>
<dbReference type="KEGG" id="mshj:MSHI_39570"/>
<dbReference type="Proteomes" id="UP000467236">
    <property type="component" value="Chromosome"/>
</dbReference>
<gene>
    <name evidence="1" type="ORF">MSHI_39570</name>
</gene>
<dbReference type="RefSeq" id="WP_083048541.1">
    <property type="nucleotide sequence ID" value="NZ_AP022575.1"/>
</dbReference>
<reference evidence="1 2" key="1">
    <citation type="journal article" date="2019" name="Emerg. Microbes Infect.">
        <title>Comprehensive subspecies identification of 175 nontuberculous mycobacteria species based on 7547 genomic profiles.</title>
        <authorList>
            <person name="Matsumoto Y."/>
            <person name="Kinjo T."/>
            <person name="Motooka D."/>
            <person name="Nabeya D."/>
            <person name="Jung N."/>
            <person name="Uechi K."/>
            <person name="Horii T."/>
            <person name="Iida T."/>
            <person name="Fujita J."/>
            <person name="Nakamura S."/>
        </authorList>
    </citation>
    <scope>NUCLEOTIDE SEQUENCE [LARGE SCALE GENOMIC DNA]</scope>
    <source>
        <strain evidence="1 2">JCM 14233</strain>
    </source>
</reference>